<accession>B8H9I6</accession>
<sequence length="119" mass="13451">MSWTVDRFFAGSPEALEVYREVSRIASSFGNVEERASKSQVSFRRRRGFAFLWRPGAYVRSEVPVVLSLALPYEAASPRFKQIAHPSPGMWMHHLEITDAGQVDATVAAWMRQAFDFAA</sequence>
<feature type="domain" description="DUF5655" evidence="1">
    <location>
        <begin position="6"/>
        <end position="117"/>
    </location>
</feature>
<dbReference type="AlphaFoldDB" id="B8H9I6"/>
<keyword evidence="3" id="KW-1185">Reference proteome</keyword>
<proteinExistence type="predicted"/>
<dbReference type="KEGG" id="ach:Achl_2086"/>
<evidence type="ECO:0000259" key="1">
    <source>
        <dbReference type="Pfam" id="PF18899"/>
    </source>
</evidence>
<organism evidence="2 3">
    <name type="scientific">Pseudarthrobacter chlorophenolicus (strain ATCC 700700 / DSM 12829 / CIP 107037 / JCM 12360 / KCTC 9906 / NCIMB 13794 / A6)</name>
    <name type="common">Arthrobacter chlorophenolicus</name>
    <dbReference type="NCBI Taxonomy" id="452863"/>
    <lineage>
        <taxon>Bacteria</taxon>
        <taxon>Bacillati</taxon>
        <taxon>Actinomycetota</taxon>
        <taxon>Actinomycetes</taxon>
        <taxon>Micrococcales</taxon>
        <taxon>Micrococcaceae</taxon>
        <taxon>Pseudarthrobacter</taxon>
    </lineage>
</organism>
<evidence type="ECO:0000313" key="2">
    <source>
        <dbReference type="EMBL" id="ACL40055.1"/>
    </source>
</evidence>
<dbReference type="eggNOG" id="ENOG5033DPC">
    <property type="taxonomic scope" value="Bacteria"/>
</dbReference>
<dbReference type="RefSeq" id="WP_015937273.1">
    <property type="nucleotide sequence ID" value="NC_011886.1"/>
</dbReference>
<name>B8H9I6_PSECP</name>
<dbReference type="STRING" id="452863.Achl_2086"/>
<dbReference type="HOGENOM" id="CLU_150474_0_0_11"/>
<protein>
    <recommendedName>
        <fullName evidence="1">DUF5655 domain-containing protein</fullName>
    </recommendedName>
</protein>
<evidence type="ECO:0000313" key="3">
    <source>
        <dbReference type="Proteomes" id="UP000002505"/>
    </source>
</evidence>
<gene>
    <name evidence="2" type="ordered locus">Achl_2086</name>
</gene>
<dbReference type="InterPro" id="IPR043714">
    <property type="entry name" value="DUF5655"/>
</dbReference>
<dbReference type="Pfam" id="PF18899">
    <property type="entry name" value="DUF5655"/>
    <property type="match status" value="1"/>
</dbReference>
<reference evidence="2" key="1">
    <citation type="submission" date="2009-01" db="EMBL/GenBank/DDBJ databases">
        <title>Complete sequence of chromosome of Arthrobacter chlorophenolicus A6.</title>
        <authorList>
            <consortium name="US DOE Joint Genome Institute"/>
            <person name="Lucas S."/>
            <person name="Copeland A."/>
            <person name="Lapidus A."/>
            <person name="Glavina del Rio T."/>
            <person name="Tice H."/>
            <person name="Bruce D."/>
            <person name="Goodwin L."/>
            <person name="Pitluck S."/>
            <person name="Goltsman E."/>
            <person name="Clum A."/>
            <person name="Larimer F."/>
            <person name="Land M."/>
            <person name="Hauser L."/>
            <person name="Kyrpides N."/>
            <person name="Mikhailova N."/>
            <person name="Jansson J."/>
            <person name="Richardson P."/>
        </authorList>
    </citation>
    <scope>NUCLEOTIDE SEQUENCE [LARGE SCALE GENOMIC DNA]</scope>
    <source>
        <strain evidence="2">A6</strain>
    </source>
</reference>
<dbReference type="Proteomes" id="UP000002505">
    <property type="component" value="Chromosome"/>
</dbReference>
<dbReference type="EMBL" id="CP001341">
    <property type="protein sequence ID" value="ACL40055.1"/>
    <property type="molecule type" value="Genomic_DNA"/>
</dbReference>